<dbReference type="GeneID" id="14650796"/>
<dbReference type="Proteomes" id="UP000011867">
    <property type="component" value="Chromosome"/>
</dbReference>
<reference evidence="1 2" key="1">
    <citation type="journal article" date="2013" name="Genome Announc.">
        <title>Genome of the haloarchaeon Natronomonas moolapensis, a neutrophilic member of a previously haloalkaliphilic genus.</title>
        <authorList>
            <person name="Dyall-Smith M.L."/>
            <person name="Pfeiffer F."/>
            <person name="Oberwinkler T."/>
            <person name="Klee K."/>
            <person name="Rampp M."/>
            <person name="Palm P."/>
            <person name="Gross K."/>
            <person name="Schuster S.C."/>
            <person name="Oesterhelt D."/>
        </authorList>
    </citation>
    <scope>NUCLEOTIDE SEQUENCE [LARGE SCALE GENOMIC DNA]</scope>
    <source>
        <strain evidence="2">DSM 18674 / JCM 14361 / 8.8.11</strain>
    </source>
</reference>
<accession>M1XP81</accession>
<evidence type="ECO:0000313" key="1">
    <source>
        <dbReference type="EMBL" id="CCQ35816.1"/>
    </source>
</evidence>
<dbReference type="InterPro" id="IPR036388">
    <property type="entry name" value="WH-like_DNA-bd_sf"/>
</dbReference>
<dbReference type="HOGENOM" id="CLU_126005_0_2_2"/>
<name>M1XP81_NATM8</name>
<dbReference type="eggNOG" id="arCOG09407">
    <property type="taxonomic scope" value="Archaea"/>
</dbReference>
<dbReference type="OrthoDB" id="315700at2157"/>
<sequence>MPVVTTEGVLGGKPRLDGRRVSVLQVAELVLECNDDPADVADQLDLSLAEIHEALAYYYNNVDEMETYRHQREELLETLRKESHAPDTIKR</sequence>
<proteinExistence type="predicted"/>
<dbReference type="KEGG" id="nmo:Nmlp_1617"/>
<protein>
    <submittedName>
        <fullName evidence="1">DUF433 domain protein</fullName>
    </submittedName>
</protein>
<dbReference type="RefSeq" id="WP_015408658.1">
    <property type="nucleotide sequence ID" value="NC_020388.1"/>
</dbReference>
<evidence type="ECO:0000313" key="2">
    <source>
        <dbReference type="Proteomes" id="UP000011867"/>
    </source>
</evidence>
<keyword evidence="2" id="KW-1185">Reference proteome</keyword>
<dbReference type="Gene3D" id="1.10.10.10">
    <property type="entry name" value="Winged helix-like DNA-binding domain superfamily/Winged helix DNA-binding domain"/>
    <property type="match status" value="1"/>
</dbReference>
<dbReference type="EMBL" id="HF582854">
    <property type="protein sequence ID" value="CCQ35816.1"/>
    <property type="molecule type" value="Genomic_DNA"/>
</dbReference>
<dbReference type="STRING" id="268739.Nmlp_1617"/>
<organism evidence="1 2">
    <name type="scientific">Natronomonas moolapensis (strain DSM 18674 / CECT 7526 / JCM 14361 / 8.8.11)</name>
    <dbReference type="NCBI Taxonomy" id="268739"/>
    <lineage>
        <taxon>Archaea</taxon>
        <taxon>Methanobacteriati</taxon>
        <taxon>Methanobacteriota</taxon>
        <taxon>Stenosarchaea group</taxon>
        <taxon>Halobacteria</taxon>
        <taxon>Halobacteriales</taxon>
        <taxon>Natronomonadaceae</taxon>
        <taxon>Natronomonas</taxon>
    </lineage>
</organism>
<dbReference type="Pfam" id="PF04255">
    <property type="entry name" value="DUF433"/>
    <property type="match status" value="1"/>
</dbReference>
<dbReference type="AlphaFoldDB" id="M1XP81"/>
<dbReference type="InterPro" id="IPR009057">
    <property type="entry name" value="Homeodomain-like_sf"/>
</dbReference>
<gene>
    <name evidence="1" type="ordered locus">Nmlp_1617</name>
</gene>
<dbReference type="InterPro" id="IPR007367">
    <property type="entry name" value="DUF433"/>
</dbReference>
<dbReference type="SUPFAM" id="SSF46689">
    <property type="entry name" value="Homeodomain-like"/>
    <property type="match status" value="1"/>
</dbReference>